<dbReference type="Gene3D" id="3.80.10.10">
    <property type="entry name" value="Ribonuclease Inhibitor"/>
    <property type="match status" value="1"/>
</dbReference>
<gene>
    <name evidence="2" type="ORF">LUZ61_017989</name>
</gene>
<dbReference type="InterPro" id="IPR050232">
    <property type="entry name" value="FBL13/AtMIF1-like"/>
</dbReference>
<dbReference type="SUPFAM" id="SSF81383">
    <property type="entry name" value="F-box domain"/>
    <property type="match status" value="1"/>
</dbReference>
<dbReference type="Proteomes" id="UP001210211">
    <property type="component" value="Unassembled WGS sequence"/>
</dbReference>
<dbReference type="InterPro" id="IPR032675">
    <property type="entry name" value="LRR_dom_sf"/>
</dbReference>
<keyword evidence="3" id="KW-1185">Reference proteome</keyword>
<evidence type="ECO:0000313" key="2">
    <source>
        <dbReference type="EMBL" id="KAJ3688825.1"/>
    </source>
</evidence>
<dbReference type="InterPro" id="IPR053781">
    <property type="entry name" value="F-box_AtFBL13-like"/>
</dbReference>
<protein>
    <recommendedName>
        <fullName evidence="1">F-box domain-containing protein</fullName>
    </recommendedName>
</protein>
<dbReference type="CDD" id="cd22160">
    <property type="entry name" value="F-box_AtFBL13-like"/>
    <property type="match status" value="1"/>
</dbReference>
<dbReference type="PANTHER" id="PTHR31900">
    <property type="entry name" value="F-BOX/RNI SUPERFAMILY PROTEIN-RELATED"/>
    <property type="match status" value="1"/>
</dbReference>
<dbReference type="InterPro" id="IPR001810">
    <property type="entry name" value="F-box_dom"/>
</dbReference>
<dbReference type="PROSITE" id="PS50181">
    <property type="entry name" value="FBOX"/>
    <property type="match status" value="1"/>
</dbReference>
<sequence>MKRPSVYTRRQCSPRQTVHDLLDSSAMETFQTEPTLSSLPDDLLVTILSLLPTEIAARTSVLSRRFQHLWKASPAVYLAFPKFTFPNFRFQRFEAMANAALLSRQPSTPLLRLHLINIGPLLYRKRLSNSFISSLLTHAHSLGLRHLTLTGGMWQQDDEDIQSIVRTVFSISSLESLSISLNTLLEIVLPSATSLTHLKTLSITPRVNSAQVERLLLELCCLNHLQLSHFVMSSSAMVSLSSLTLQKLELFVITPREGTCSVGLFMPSLEFLYLENKTRLPHIHGVIPLLRKSVITLCYLLPVHVTAVTQLLNLISHVEELSLDFRETMEYPFCNLLEPVKEVSSFPNLKHLDACMCFHEYNFEAVVSLLHRSPALQSLKLLHKAKDKFAQWTEVKKKMNDWRSKLPRNVEGNYQYAYFSNLHLKENNEGFMELLNRSSISKKLKVHK</sequence>
<proteinExistence type="predicted"/>
<reference evidence="2 3" key="1">
    <citation type="journal article" date="2022" name="Cell">
        <title>Repeat-based holocentromeres influence genome architecture and karyotype evolution.</title>
        <authorList>
            <person name="Hofstatter P.G."/>
            <person name="Thangavel G."/>
            <person name="Lux T."/>
            <person name="Neumann P."/>
            <person name="Vondrak T."/>
            <person name="Novak P."/>
            <person name="Zhang M."/>
            <person name="Costa L."/>
            <person name="Castellani M."/>
            <person name="Scott A."/>
            <person name="Toegelov H."/>
            <person name="Fuchs J."/>
            <person name="Mata-Sucre Y."/>
            <person name="Dias Y."/>
            <person name="Vanzela A.L.L."/>
            <person name="Huettel B."/>
            <person name="Almeida C.C.S."/>
            <person name="Simkova H."/>
            <person name="Souza G."/>
            <person name="Pedrosa-Harand A."/>
            <person name="Macas J."/>
            <person name="Mayer K.F.X."/>
            <person name="Houben A."/>
            <person name="Marques A."/>
        </authorList>
    </citation>
    <scope>NUCLEOTIDE SEQUENCE [LARGE SCALE GENOMIC DNA]</scope>
    <source>
        <strain evidence="2">RhyTen1mFocal</strain>
    </source>
</reference>
<dbReference type="PANTHER" id="PTHR31900:SF27">
    <property type="entry name" value="FBD DOMAIN-CONTAINING PROTEIN"/>
    <property type="match status" value="1"/>
</dbReference>
<dbReference type="AlphaFoldDB" id="A0AAD5Z8C7"/>
<evidence type="ECO:0000313" key="3">
    <source>
        <dbReference type="Proteomes" id="UP001210211"/>
    </source>
</evidence>
<evidence type="ECO:0000259" key="1">
    <source>
        <dbReference type="PROSITE" id="PS50181"/>
    </source>
</evidence>
<feature type="domain" description="F-box" evidence="1">
    <location>
        <begin position="33"/>
        <end position="80"/>
    </location>
</feature>
<dbReference type="EMBL" id="JAMRDG010000002">
    <property type="protein sequence ID" value="KAJ3688825.1"/>
    <property type="molecule type" value="Genomic_DNA"/>
</dbReference>
<dbReference type="Pfam" id="PF00646">
    <property type="entry name" value="F-box"/>
    <property type="match status" value="1"/>
</dbReference>
<dbReference type="InterPro" id="IPR036047">
    <property type="entry name" value="F-box-like_dom_sf"/>
</dbReference>
<accession>A0AAD5Z8C7</accession>
<organism evidence="2 3">
    <name type="scientific">Rhynchospora tenuis</name>
    <dbReference type="NCBI Taxonomy" id="198213"/>
    <lineage>
        <taxon>Eukaryota</taxon>
        <taxon>Viridiplantae</taxon>
        <taxon>Streptophyta</taxon>
        <taxon>Embryophyta</taxon>
        <taxon>Tracheophyta</taxon>
        <taxon>Spermatophyta</taxon>
        <taxon>Magnoliopsida</taxon>
        <taxon>Liliopsida</taxon>
        <taxon>Poales</taxon>
        <taxon>Cyperaceae</taxon>
        <taxon>Cyperoideae</taxon>
        <taxon>Rhynchosporeae</taxon>
        <taxon>Rhynchospora</taxon>
    </lineage>
</organism>
<dbReference type="SUPFAM" id="SSF52058">
    <property type="entry name" value="L domain-like"/>
    <property type="match status" value="1"/>
</dbReference>
<comment type="caution">
    <text evidence="2">The sequence shown here is derived from an EMBL/GenBank/DDBJ whole genome shotgun (WGS) entry which is preliminary data.</text>
</comment>
<name>A0AAD5Z8C7_9POAL</name>